<dbReference type="PANTHER" id="PTHR47453">
    <property type="entry name" value="PHOSPHOGLUCAN, WATER DIKINASE, CHLOROPLASTIC"/>
    <property type="match status" value="1"/>
</dbReference>
<evidence type="ECO:0000256" key="1">
    <source>
        <dbReference type="ARBA" id="ARBA00001946"/>
    </source>
</evidence>
<keyword evidence="7" id="KW-0418">Kinase</keyword>
<dbReference type="InterPro" id="IPR002044">
    <property type="entry name" value="CBM20"/>
</dbReference>
<dbReference type="GO" id="GO:0046872">
    <property type="term" value="F:metal ion binding"/>
    <property type="evidence" value="ECO:0007669"/>
    <property type="project" value="UniProtKB-KW"/>
</dbReference>
<keyword evidence="14" id="KW-1185">Reference proteome</keyword>
<evidence type="ECO:0000256" key="8">
    <source>
        <dbReference type="ARBA" id="ARBA00022840"/>
    </source>
</evidence>
<dbReference type="InterPro" id="IPR013815">
    <property type="entry name" value="ATP_grasp_subdomain_1"/>
</dbReference>
<dbReference type="Pfam" id="PF00686">
    <property type="entry name" value="CBM_20"/>
    <property type="match status" value="1"/>
</dbReference>
<reference evidence="13 14" key="1">
    <citation type="journal article" date="2024" name="Nat. Commun.">
        <title>Phylogenomics reveals the evolutionary origins of lichenization in chlorophyte algae.</title>
        <authorList>
            <person name="Puginier C."/>
            <person name="Libourel C."/>
            <person name="Otte J."/>
            <person name="Skaloud P."/>
            <person name="Haon M."/>
            <person name="Grisel S."/>
            <person name="Petersen M."/>
            <person name="Berrin J.G."/>
            <person name="Delaux P.M."/>
            <person name="Dal Grande F."/>
            <person name="Keller J."/>
        </authorList>
    </citation>
    <scope>NUCLEOTIDE SEQUENCE [LARGE SCALE GENOMIC DNA]</scope>
    <source>
        <strain evidence="13 14">SAG 2523</strain>
    </source>
</reference>
<dbReference type="CDD" id="cd05467">
    <property type="entry name" value="CBM20"/>
    <property type="match status" value="1"/>
</dbReference>
<evidence type="ECO:0000256" key="5">
    <source>
        <dbReference type="ARBA" id="ARBA00022723"/>
    </source>
</evidence>
<dbReference type="InterPro" id="IPR054481">
    <property type="entry name" value="GWD1_pHisD"/>
</dbReference>
<comment type="caution">
    <text evidence="13">The sequence shown here is derived from an EMBL/GenBank/DDBJ whole genome shotgun (WGS) entry which is preliminary data.</text>
</comment>
<dbReference type="GO" id="GO:0016301">
    <property type="term" value="F:kinase activity"/>
    <property type="evidence" value="ECO:0007669"/>
    <property type="project" value="UniProtKB-KW"/>
</dbReference>
<feature type="compositionally biased region" description="Low complexity" evidence="11">
    <location>
        <begin position="145"/>
        <end position="159"/>
    </location>
</feature>
<gene>
    <name evidence="13" type="ORF">WJX84_000148</name>
</gene>
<dbReference type="SMART" id="SM01065">
    <property type="entry name" value="CBM_2"/>
    <property type="match status" value="1"/>
</dbReference>
<dbReference type="AlphaFoldDB" id="A0AAW1T888"/>
<keyword evidence="4" id="KW-0808">Transferase</keyword>
<protein>
    <recommendedName>
        <fullName evidence="12">CBM20 domain-containing protein</fullName>
    </recommendedName>
</protein>
<evidence type="ECO:0000256" key="9">
    <source>
        <dbReference type="ARBA" id="ARBA00022842"/>
    </source>
</evidence>
<dbReference type="InterPro" id="IPR013783">
    <property type="entry name" value="Ig-like_fold"/>
</dbReference>
<dbReference type="Gene3D" id="2.60.40.10">
    <property type="entry name" value="Immunoglobulins"/>
    <property type="match status" value="1"/>
</dbReference>
<keyword evidence="5" id="KW-0479">Metal-binding</keyword>
<comment type="cofactor">
    <cofactor evidence="1">
        <name>Mg(2+)</name>
        <dbReference type="ChEBI" id="CHEBI:18420"/>
    </cofactor>
</comment>
<dbReference type="SUPFAM" id="SSF56059">
    <property type="entry name" value="Glutathione synthetase ATP-binding domain-like"/>
    <property type="match status" value="1"/>
</dbReference>
<organism evidence="13 14">
    <name type="scientific">Apatococcus fuscideae</name>
    <dbReference type="NCBI Taxonomy" id="2026836"/>
    <lineage>
        <taxon>Eukaryota</taxon>
        <taxon>Viridiplantae</taxon>
        <taxon>Chlorophyta</taxon>
        <taxon>core chlorophytes</taxon>
        <taxon>Trebouxiophyceae</taxon>
        <taxon>Chlorellales</taxon>
        <taxon>Chlorellaceae</taxon>
        <taxon>Apatococcus</taxon>
    </lineage>
</organism>
<evidence type="ECO:0000256" key="3">
    <source>
        <dbReference type="ARBA" id="ARBA00011738"/>
    </source>
</evidence>
<keyword evidence="8" id="KW-0067">ATP-binding</keyword>
<feature type="region of interest" description="Disordered" evidence="11">
    <location>
        <begin position="756"/>
        <end position="783"/>
    </location>
</feature>
<dbReference type="SUPFAM" id="SSF49452">
    <property type="entry name" value="Starch-binding domain-like"/>
    <property type="match status" value="1"/>
</dbReference>
<keyword evidence="6" id="KW-0547">Nucleotide-binding</keyword>
<dbReference type="Gene3D" id="3.30.470.20">
    <property type="entry name" value="ATP-grasp fold, B domain"/>
    <property type="match status" value="1"/>
</dbReference>
<evidence type="ECO:0000256" key="7">
    <source>
        <dbReference type="ARBA" id="ARBA00022777"/>
    </source>
</evidence>
<dbReference type="GO" id="GO:2001070">
    <property type="term" value="F:starch binding"/>
    <property type="evidence" value="ECO:0007669"/>
    <property type="project" value="InterPro"/>
</dbReference>
<comment type="similarity">
    <text evidence="2">Belongs to the PEP-utilizing enzyme family.</text>
</comment>
<feature type="compositionally biased region" description="Low complexity" evidence="11">
    <location>
        <begin position="760"/>
        <end position="769"/>
    </location>
</feature>
<dbReference type="Proteomes" id="UP001485043">
    <property type="component" value="Unassembled WGS sequence"/>
</dbReference>
<accession>A0AAW1T888</accession>
<sequence>MFPLSADPRPVLHLEHGKGSQQVRVCYSYARRSRSSLSVSANASVRFSISRQVAFGESHKLVGGHPSLGSWNPDNAPAMSWNDGDVWTLDLDLPPEEDLEFKCIKVAHGGVEWESGPNHKLKLPGGDQVAIGFEWGSNGKLSVSAGGQPVQQEAQQEQATPPPPPQPSAPQGGQDGNERLPHQQWQGAGPKFMRSNEHSGDRGGQWNIDGLQGAALTIVEGDKDAGSWLRKLELTKQLLVDQAEGKLPDDDALAYSFIYLQLINTGAIPCVEGGGHYRPNKHAELARDIFRSLERLIGDRRTPASSALLARKIHPRLPSFSAEYTQSTPLTRIRDIAHRNDIPSDLKSEIKHTLQNKLHRNAGPEDLVATEAMLDRISHGGFSEDFVREFRIFTGELRDFFNAGSFADMLLGLRESLDDSGTQALDKFLSTKQKADSTGEGQGAASATMEALHGLTTLRANLSAGLLSGLRNDAPDSAITMRQRWRLCEIRAEEYMFVLLSRFLNQLDSQGGAEALAKAGDEAWRMPLGAAVLSVRHIGLSGWSQAECGALENELTAWQQAGKFQERDKALRLKASLERLQRLTQVYTDTLLSLFPERATTLGKALGLEVQRVQVFTEAEVRASMVFQLSKLASLLLKASRLAIGDAAWDALVTGEAMGKLVEVQRIEPGAHDHAGPVVLLVKQASGDEEVGAAGGDLTGVILCHSLPHLSHLGVRARQEKVVFVTCEDEETLQQDVHPLIGQQVKVQASGESVSIQAHSGASAEEGAAPKAQPTAGSAPPAAGLYKTQKVSKPTLVALDKAQVESCGSKAAKCAQLAVFAKKQSSFKTAAGVCIPFGSLELAVKAKDKDFKQLLKQLEDASPEGGALDEACSKMQALVSAVTPPSSILADAGKAFEKDATLIVRSSANVEDLAGMSGAGLYDSISGVPAAESSALGKAIGEVWASLYTRRAVLSRRAAGVAQADASMAVLIQQQLTPDLSFVLHTASPTSDDKDEVMAELAVGLGETLASGTRGSPWRLSANHAKGTVKALAFANLGQAYAPGHTGPTIDYSRQALSLDDDKRKQVGLVLAEVGKQLEEEFGGPQDVEGVLIGDEVHLVQTRPQP</sequence>
<evidence type="ECO:0000313" key="14">
    <source>
        <dbReference type="Proteomes" id="UP001485043"/>
    </source>
</evidence>
<evidence type="ECO:0000313" key="13">
    <source>
        <dbReference type="EMBL" id="KAK9865048.1"/>
    </source>
</evidence>
<dbReference type="PANTHER" id="PTHR47453:SF1">
    <property type="entry name" value="PHOSPHOGLUCAN, WATER DIKINASE, CHLOROPLASTIC"/>
    <property type="match status" value="1"/>
</dbReference>
<feature type="domain" description="CBM20" evidence="12">
    <location>
        <begin position="37"/>
        <end position="137"/>
    </location>
</feature>
<evidence type="ECO:0000256" key="2">
    <source>
        <dbReference type="ARBA" id="ARBA00007837"/>
    </source>
</evidence>
<feature type="region of interest" description="Disordered" evidence="11">
    <location>
        <begin position="140"/>
        <end position="206"/>
    </location>
</feature>
<keyword evidence="9" id="KW-0460">Magnesium</keyword>
<dbReference type="PROSITE" id="PS51166">
    <property type="entry name" value="CBM20"/>
    <property type="match status" value="1"/>
</dbReference>
<evidence type="ECO:0000256" key="4">
    <source>
        <dbReference type="ARBA" id="ARBA00022679"/>
    </source>
</evidence>
<dbReference type="GO" id="GO:0005524">
    <property type="term" value="F:ATP binding"/>
    <property type="evidence" value="ECO:0007669"/>
    <property type="project" value="UniProtKB-KW"/>
</dbReference>
<dbReference type="InterPro" id="IPR002192">
    <property type="entry name" value="PPDK_AMP/ATP-bd"/>
</dbReference>
<dbReference type="EMBL" id="JALJOV010000288">
    <property type="protein sequence ID" value="KAK9865048.1"/>
    <property type="molecule type" value="Genomic_DNA"/>
</dbReference>
<evidence type="ECO:0000256" key="11">
    <source>
        <dbReference type="SAM" id="MobiDB-lite"/>
    </source>
</evidence>
<evidence type="ECO:0000256" key="6">
    <source>
        <dbReference type="ARBA" id="ARBA00022741"/>
    </source>
</evidence>
<evidence type="ECO:0000259" key="12">
    <source>
        <dbReference type="PROSITE" id="PS51166"/>
    </source>
</evidence>
<proteinExistence type="inferred from homology"/>
<evidence type="ECO:0000256" key="10">
    <source>
        <dbReference type="ARBA" id="ARBA00023277"/>
    </source>
</evidence>
<dbReference type="Pfam" id="PF01326">
    <property type="entry name" value="PPDK_N"/>
    <property type="match status" value="1"/>
</dbReference>
<keyword evidence="10" id="KW-0119">Carbohydrate metabolism</keyword>
<dbReference type="Gene3D" id="3.30.1490.20">
    <property type="entry name" value="ATP-grasp fold, A domain"/>
    <property type="match status" value="1"/>
</dbReference>
<dbReference type="InterPro" id="IPR013784">
    <property type="entry name" value="Carb-bd-like_fold"/>
</dbReference>
<dbReference type="Pfam" id="PF22973">
    <property type="entry name" value="GWD1_pHisD"/>
    <property type="match status" value="1"/>
</dbReference>
<name>A0AAW1T888_9CHLO</name>
<comment type="subunit">
    <text evidence="3">Homodimer.</text>
</comment>